<dbReference type="CDD" id="cd06222">
    <property type="entry name" value="RNase_H_like"/>
    <property type="match status" value="1"/>
</dbReference>
<feature type="domain" description="RNase H type-1" evidence="1">
    <location>
        <begin position="40"/>
        <end position="152"/>
    </location>
</feature>
<dbReference type="Pfam" id="PF13456">
    <property type="entry name" value="RVT_3"/>
    <property type="match status" value="1"/>
</dbReference>
<dbReference type="InterPro" id="IPR002156">
    <property type="entry name" value="RNaseH_domain"/>
</dbReference>
<dbReference type="PANTHER" id="PTHR47723:SF19">
    <property type="entry name" value="POLYNUCLEOTIDYL TRANSFERASE, RIBONUCLEASE H-LIKE SUPERFAMILY PROTEIN"/>
    <property type="match status" value="1"/>
</dbReference>
<evidence type="ECO:0000313" key="3">
    <source>
        <dbReference type="Proteomes" id="UP001179952"/>
    </source>
</evidence>
<dbReference type="InterPro" id="IPR044730">
    <property type="entry name" value="RNase_H-like_dom_plant"/>
</dbReference>
<evidence type="ECO:0000259" key="1">
    <source>
        <dbReference type="Pfam" id="PF13456"/>
    </source>
</evidence>
<name>A0AAV9A331_ACOGR</name>
<comment type="caution">
    <text evidence="2">The sequence shown here is derived from an EMBL/GenBank/DDBJ whole genome shotgun (WGS) entry which is preliminary data.</text>
</comment>
<sequence>MDLVQLIAKNWDVLIIAGEFIPIEISWLPPLEGWFKSISDGSLTSDRAGYGAIVRNCKGEPLRAVVVQEQRLSSINVLEYKAILTGLQLCQQLSITHVHFESDSTTAVNWLQGKGCFPWQLLRDKHDMQACLADLFEWKLSHSYREGNQVADFWHPGGRPRG</sequence>
<evidence type="ECO:0000313" key="2">
    <source>
        <dbReference type="EMBL" id="KAK1258561.1"/>
    </source>
</evidence>
<reference evidence="2" key="2">
    <citation type="submission" date="2023-06" db="EMBL/GenBank/DDBJ databases">
        <authorList>
            <person name="Ma L."/>
            <person name="Liu K.-W."/>
            <person name="Li Z."/>
            <person name="Hsiao Y.-Y."/>
            <person name="Qi Y."/>
            <person name="Fu T."/>
            <person name="Tang G."/>
            <person name="Zhang D."/>
            <person name="Sun W.-H."/>
            <person name="Liu D.-K."/>
            <person name="Li Y."/>
            <person name="Chen G.-Z."/>
            <person name="Liu X.-D."/>
            <person name="Liao X.-Y."/>
            <person name="Jiang Y.-T."/>
            <person name="Yu X."/>
            <person name="Hao Y."/>
            <person name="Huang J."/>
            <person name="Zhao X.-W."/>
            <person name="Ke S."/>
            <person name="Chen Y.-Y."/>
            <person name="Wu W.-L."/>
            <person name="Hsu J.-L."/>
            <person name="Lin Y.-F."/>
            <person name="Huang M.-D."/>
            <person name="Li C.-Y."/>
            <person name="Huang L."/>
            <person name="Wang Z.-W."/>
            <person name="Zhao X."/>
            <person name="Zhong W.-Y."/>
            <person name="Peng D.-H."/>
            <person name="Ahmad S."/>
            <person name="Lan S."/>
            <person name="Zhang J.-S."/>
            <person name="Tsai W.-C."/>
            <person name="Van De Peer Y."/>
            <person name="Liu Z.-J."/>
        </authorList>
    </citation>
    <scope>NUCLEOTIDE SEQUENCE</scope>
    <source>
        <strain evidence="2">SCP</strain>
        <tissue evidence="2">Leaves</tissue>
    </source>
</reference>
<dbReference type="EMBL" id="JAUJYN010000015">
    <property type="protein sequence ID" value="KAK1258561.1"/>
    <property type="molecule type" value="Genomic_DNA"/>
</dbReference>
<proteinExistence type="predicted"/>
<gene>
    <name evidence="2" type="ORF">QJS04_geneDACA022912</name>
</gene>
<dbReference type="PANTHER" id="PTHR47723">
    <property type="entry name" value="OS05G0353850 PROTEIN"/>
    <property type="match status" value="1"/>
</dbReference>
<organism evidence="2 3">
    <name type="scientific">Acorus gramineus</name>
    <name type="common">Dwarf sweet flag</name>
    <dbReference type="NCBI Taxonomy" id="55184"/>
    <lineage>
        <taxon>Eukaryota</taxon>
        <taxon>Viridiplantae</taxon>
        <taxon>Streptophyta</taxon>
        <taxon>Embryophyta</taxon>
        <taxon>Tracheophyta</taxon>
        <taxon>Spermatophyta</taxon>
        <taxon>Magnoliopsida</taxon>
        <taxon>Liliopsida</taxon>
        <taxon>Acoraceae</taxon>
        <taxon>Acorus</taxon>
    </lineage>
</organism>
<protein>
    <recommendedName>
        <fullName evidence="1">RNase H type-1 domain-containing protein</fullName>
    </recommendedName>
</protein>
<dbReference type="InterPro" id="IPR053151">
    <property type="entry name" value="RNase_H-like"/>
</dbReference>
<dbReference type="SUPFAM" id="SSF53098">
    <property type="entry name" value="Ribonuclease H-like"/>
    <property type="match status" value="1"/>
</dbReference>
<reference evidence="2" key="1">
    <citation type="journal article" date="2023" name="Nat. Commun.">
        <title>Diploid and tetraploid genomes of Acorus and the evolution of monocots.</title>
        <authorList>
            <person name="Ma L."/>
            <person name="Liu K.W."/>
            <person name="Li Z."/>
            <person name="Hsiao Y.Y."/>
            <person name="Qi Y."/>
            <person name="Fu T."/>
            <person name="Tang G.D."/>
            <person name="Zhang D."/>
            <person name="Sun W.H."/>
            <person name="Liu D.K."/>
            <person name="Li Y."/>
            <person name="Chen G.Z."/>
            <person name="Liu X.D."/>
            <person name="Liao X.Y."/>
            <person name="Jiang Y.T."/>
            <person name="Yu X."/>
            <person name="Hao Y."/>
            <person name="Huang J."/>
            <person name="Zhao X.W."/>
            <person name="Ke S."/>
            <person name="Chen Y.Y."/>
            <person name="Wu W.L."/>
            <person name="Hsu J.L."/>
            <person name="Lin Y.F."/>
            <person name="Huang M.D."/>
            <person name="Li C.Y."/>
            <person name="Huang L."/>
            <person name="Wang Z.W."/>
            <person name="Zhao X."/>
            <person name="Zhong W.Y."/>
            <person name="Peng D.H."/>
            <person name="Ahmad S."/>
            <person name="Lan S."/>
            <person name="Zhang J.S."/>
            <person name="Tsai W.C."/>
            <person name="Van de Peer Y."/>
            <person name="Liu Z.J."/>
        </authorList>
    </citation>
    <scope>NUCLEOTIDE SEQUENCE</scope>
    <source>
        <strain evidence="2">SCP</strain>
    </source>
</reference>
<dbReference type="GO" id="GO:0003676">
    <property type="term" value="F:nucleic acid binding"/>
    <property type="evidence" value="ECO:0007669"/>
    <property type="project" value="InterPro"/>
</dbReference>
<dbReference type="InterPro" id="IPR036397">
    <property type="entry name" value="RNaseH_sf"/>
</dbReference>
<keyword evidence="3" id="KW-1185">Reference proteome</keyword>
<dbReference type="InterPro" id="IPR012337">
    <property type="entry name" value="RNaseH-like_sf"/>
</dbReference>
<dbReference type="GO" id="GO:0004523">
    <property type="term" value="F:RNA-DNA hybrid ribonuclease activity"/>
    <property type="evidence" value="ECO:0007669"/>
    <property type="project" value="InterPro"/>
</dbReference>
<dbReference type="AlphaFoldDB" id="A0AAV9A331"/>
<dbReference type="Gene3D" id="3.30.420.10">
    <property type="entry name" value="Ribonuclease H-like superfamily/Ribonuclease H"/>
    <property type="match status" value="1"/>
</dbReference>
<dbReference type="Proteomes" id="UP001179952">
    <property type="component" value="Unassembled WGS sequence"/>
</dbReference>
<accession>A0AAV9A331</accession>